<evidence type="ECO:0000313" key="2">
    <source>
        <dbReference type="EMBL" id="WEK46325.1"/>
    </source>
</evidence>
<dbReference type="EMBL" id="CP119316">
    <property type="protein sequence ID" value="WEK46325.1"/>
    <property type="molecule type" value="Genomic_DNA"/>
</dbReference>
<evidence type="ECO:0000313" key="3">
    <source>
        <dbReference type="Proteomes" id="UP001218362"/>
    </source>
</evidence>
<dbReference type="AlphaFoldDB" id="A0AAJ5X5D9"/>
<name>A0AAJ5X5D9_9SPHN</name>
<organism evidence="2 3">
    <name type="scientific">Candidatus Andeanibacterium colombiense</name>
    <dbReference type="NCBI Taxonomy" id="3121345"/>
    <lineage>
        <taxon>Bacteria</taxon>
        <taxon>Pseudomonadati</taxon>
        <taxon>Pseudomonadota</taxon>
        <taxon>Alphaproteobacteria</taxon>
        <taxon>Sphingomonadales</taxon>
        <taxon>Sphingomonadaceae</taxon>
        <taxon>Candidatus Andeanibacterium</taxon>
    </lineage>
</organism>
<accession>A0AAJ5X5D9</accession>
<proteinExistence type="predicted"/>
<keyword evidence="1" id="KW-0812">Transmembrane</keyword>
<sequence length="111" mass="12409">MRILPRAKAPWILAILLLVIGLYLFINGVQLALLGGSLYYAFTGLAVTVAAVLLWQGRRLGMWLYAAMLAWTVVWALWEVGFDGWGLAPRLIGPFVLGLWFLFPHVRKGLV</sequence>
<evidence type="ECO:0008006" key="4">
    <source>
        <dbReference type="Google" id="ProtNLM"/>
    </source>
</evidence>
<dbReference type="KEGG" id="acob:P0Y56_15120"/>
<feature type="transmembrane region" description="Helical" evidence="1">
    <location>
        <begin position="12"/>
        <end position="32"/>
    </location>
</feature>
<feature type="transmembrane region" description="Helical" evidence="1">
    <location>
        <begin position="62"/>
        <end position="78"/>
    </location>
</feature>
<keyword evidence="1" id="KW-0472">Membrane</keyword>
<gene>
    <name evidence="2" type="ORF">P0Y56_15120</name>
</gene>
<feature type="transmembrane region" description="Helical" evidence="1">
    <location>
        <begin position="38"/>
        <end position="55"/>
    </location>
</feature>
<keyword evidence="1" id="KW-1133">Transmembrane helix</keyword>
<feature type="transmembrane region" description="Helical" evidence="1">
    <location>
        <begin position="84"/>
        <end position="103"/>
    </location>
</feature>
<evidence type="ECO:0000256" key="1">
    <source>
        <dbReference type="SAM" id="Phobius"/>
    </source>
</evidence>
<protein>
    <recommendedName>
        <fullName evidence="4">Membrane-bound PQQ-dependent dehydrogenase, glucose/quinate/shikimate family</fullName>
    </recommendedName>
</protein>
<dbReference type="Proteomes" id="UP001218362">
    <property type="component" value="Chromosome"/>
</dbReference>
<reference evidence="2" key="1">
    <citation type="submission" date="2023-03" db="EMBL/GenBank/DDBJ databases">
        <title>Andean soil-derived lignocellulolytic bacterial consortium as a source of novel taxa and putative plastic-active enzymes.</title>
        <authorList>
            <person name="Diaz-Garcia L."/>
            <person name="Chuvochina M."/>
            <person name="Feuerriegel G."/>
            <person name="Bunk B."/>
            <person name="Sproer C."/>
            <person name="Streit W.R."/>
            <person name="Rodriguez L.M."/>
            <person name="Overmann J."/>
            <person name="Jimenez D.J."/>
        </authorList>
    </citation>
    <scope>NUCLEOTIDE SEQUENCE</scope>
    <source>
        <strain evidence="2">MAG 26</strain>
    </source>
</reference>